<accession>A0AAW8TY54</accession>
<gene>
    <name evidence="2" type="ORF">P7H43_00595</name>
</gene>
<dbReference type="RefSeq" id="WP_270596246.1">
    <property type="nucleotide sequence ID" value="NZ_JAQESC010000001.1"/>
</dbReference>
<sequence>MKQLTAQLQKEHLEAWRRKRVLLLLLLFVAAGMMSPLFAKLTPEIMKAALPEGSTISLAAPTSLDAWGQFFKNVSQFGLLALVLLYGDTLAGEVERGTLLPLLPLGLKRKSLVLGKAGYLMLTWTIGYWLSFGICYGYTRYFFDDQLSRHLAAGVVPLWLYGLLLCACLLVTSALAQNGLQSLLFFTIFFAGTLLLGLFKRIDAYNPFTLGSNNAAWLAGTSPLKDSLPAVLIAVFLLFIALWWAQASFSRRLI</sequence>
<keyword evidence="1" id="KW-1133">Transmembrane helix</keyword>
<dbReference type="Proteomes" id="UP001256711">
    <property type="component" value="Unassembled WGS sequence"/>
</dbReference>
<feature type="transmembrane region" description="Helical" evidence="1">
    <location>
        <begin position="183"/>
        <end position="202"/>
    </location>
</feature>
<organism evidence="2 3">
    <name type="scientific">Enterococcus asini</name>
    <dbReference type="NCBI Taxonomy" id="57732"/>
    <lineage>
        <taxon>Bacteria</taxon>
        <taxon>Bacillati</taxon>
        <taxon>Bacillota</taxon>
        <taxon>Bacilli</taxon>
        <taxon>Lactobacillales</taxon>
        <taxon>Enterococcaceae</taxon>
        <taxon>Enterococcus</taxon>
    </lineage>
</organism>
<dbReference type="EMBL" id="JARQBJ010000001">
    <property type="protein sequence ID" value="MDT2808997.1"/>
    <property type="molecule type" value="Genomic_DNA"/>
</dbReference>
<evidence type="ECO:0000256" key="1">
    <source>
        <dbReference type="SAM" id="Phobius"/>
    </source>
</evidence>
<evidence type="ECO:0008006" key="4">
    <source>
        <dbReference type="Google" id="ProtNLM"/>
    </source>
</evidence>
<protein>
    <recommendedName>
        <fullName evidence="4">ABC transporter permease</fullName>
    </recommendedName>
</protein>
<comment type="caution">
    <text evidence="2">The sequence shown here is derived from an EMBL/GenBank/DDBJ whole genome shotgun (WGS) entry which is preliminary data.</text>
</comment>
<dbReference type="AlphaFoldDB" id="A0AAW8TY54"/>
<keyword evidence="1" id="KW-0812">Transmembrane</keyword>
<evidence type="ECO:0000313" key="3">
    <source>
        <dbReference type="Proteomes" id="UP001256711"/>
    </source>
</evidence>
<proteinExistence type="predicted"/>
<feature type="transmembrane region" description="Helical" evidence="1">
    <location>
        <begin position="227"/>
        <end position="245"/>
    </location>
</feature>
<evidence type="ECO:0000313" key="2">
    <source>
        <dbReference type="EMBL" id="MDT2808997.1"/>
    </source>
</evidence>
<name>A0AAW8TY54_9ENTE</name>
<keyword evidence="1" id="KW-0472">Membrane</keyword>
<dbReference type="PANTHER" id="PTHR43471:SF14">
    <property type="entry name" value="ABC-2 TYPE TRANSPORT SYSTEM PERMEASE PROTEIN"/>
    <property type="match status" value="1"/>
</dbReference>
<reference evidence="2" key="1">
    <citation type="submission" date="2023-03" db="EMBL/GenBank/DDBJ databases">
        <authorList>
            <person name="Shen W."/>
            <person name="Cai J."/>
        </authorList>
    </citation>
    <scope>NUCLEOTIDE SEQUENCE</scope>
    <source>
        <strain evidence="2">B226-2</strain>
    </source>
</reference>
<dbReference type="PANTHER" id="PTHR43471">
    <property type="entry name" value="ABC TRANSPORTER PERMEASE"/>
    <property type="match status" value="1"/>
</dbReference>
<feature type="transmembrane region" description="Helical" evidence="1">
    <location>
        <begin position="117"/>
        <end position="139"/>
    </location>
</feature>
<feature type="transmembrane region" description="Helical" evidence="1">
    <location>
        <begin position="151"/>
        <end position="171"/>
    </location>
</feature>